<evidence type="ECO:0000313" key="1">
    <source>
        <dbReference type="EMBL" id="GIY74055.1"/>
    </source>
</evidence>
<accession>A0AAV4VXR3</accession>
<reference evidence="1 2" key="1">
    <citation type="submission" date="2021-06" db="EMBL/GenBank/DDBJ databases">
        <title>Caerostris extrusa draft genome.</title>
        <authorList>
            <person name="Kono N."/>
            <person name="Arakawa K."/>
        </authorList>
    </citation>
    <scope>NUCLEOTIDE SEQUENCE [LARGE SCALE GENOMIC DNA]</scope>
</reference>
<evidence type="ECO:0000313" key="2">
    <source>
        <dbReference type="Proteomes" id="UP001054945"/>
    </source>
</evidence>
<name>A0AAV4VXR3_CAEEX</name>
<comment type="caution">
    <text evidence="1">The sequence shown here is derived from an EMBL/GenBank/DDBJ whole genome shotgun (WGS) entry which is preliminary data.</text>
</comment>
<protein>
    <submittedName>
        <fullName evidence="1">Uncharacterized protein</fullName>
    </submittedName>
</protein>
<dbReference type="EMBL" id="BPLR01015160">
    <property type="protein sequence ID" value="GIY74055.1"/>
    <property type="molecule type" value="Genomic_DNA"/>
</dbReference>
<proteinExistence type="predicted"/>
<keyword evidence="2" id="KW-1185">Reference proteome</keyword>
<gene>
    <name evidence="1" type="ORF">CEXT_295421</name>
</gene>
<organism evidence="1 2">
    <name type="scientific">Caerostris extrusa</name>
    <name type="common">Bark spider</name>
    <name type="synonym">Caerostris bankana</name>
    <dbReference type="NCBI Taxonomy" id="172846"/>
    <lineage>
        <taxon>Eukaryota</taxon>
        <taxon>Metazoa</taxon>
        <taxon>Ecdysozoa</taxon>
        <taxon>Arthropoda</taxon>
        <taxon>Chelicerata</taxon>
        <taxon>Arachnida</taxon>
        <taxon>Araneae</taxon>
        <taxon>Araneomorphae</taxon>
        <taxon>Entelegynae</taxon>
        <taxon>Araneoidea</taxon>
        <taxon>Araneidae</taxon>
        <taxon>Caerostris</taxon>
    </lineage>
</organism>
<dbReference type="AlphaFoldDB" id="A0AAV4VXR3"/>
<sequence>MDGCEVHKLADKKTRSESSGEVQCNLFSQKRGNCWRIDGSEVHKPADKENQGSNPLVTSNVIVSLRNESLQKMYSVTQEQRSYFIVNSIVVWCSIWKRWEDYSSVPFFLAKMPAICQRK</sequence>
<dbReference type="Proteomes" id="UP001054945">
    <property type="component" value="Unassembled WGS sequence"/>
</dbReference>